<dbReference type="RefSeq" id="WP_008484753.1">
    <property type="nucleotide sequence ID" value="NZ_AMRI01000013.1"/>
</dbReference>
<dbReference type="Pfam" id="PF12973">
    <property type="entry name" value="Cupin_7"/>
    <property type="match status" value="2"/>
</dbReference>
<keyword evidence="3" id="KW-1185">Reference proteome</keyword>
<dbReference type="PATRIC" id="fig|745411.4.peg.2080"/>
<evidence type="ECO:0000259" key="1">
    <source>
        <dbReference type="Pfam" id="PF12973"/>
    </source>
</evidence>
<accession>K2K6L8</accession>
<dbReference type="InterPro" id="IPR011051">
    <property type="entry name" value="RmlC_Cupin_sf"/>
</dbReference>
<dbReference type="Proteomes" id="UP000006755">
    <property type="component" value="Unassembled WGS sequence"/>
</dbReference>
<feature type="domain" description="ChrR-like cupin" evidence="1">
    <location>
        <begin position="12"/>
        <end position="114"/>
    </location>
</feature>
<dbReference type="EMBL" id="AMRI01000013">
    <property type="protein sequence ID" value="EKE73060.1"/>
    <property type="molecule type" value="Genomic_DNA"/>
</dbReference>
<sequence length="221" mass="24735">MMPRHYNLDFNQPLTIDTRAQPWLDSPSKGVRRCPLEREEAESGHVTSLVEYLPGAHFSAHPHPGGEEILVLSGIFSDENGDFGPGTYLRNPPGTLHAPFSRQGCTLLVKLNQFQAGDRTSLAIDTRPWQCEPGLPVELPLHRFGREYTALLRLPQGADTCLPCLDGQVEAVVLAGTLLDQRGRYRAGTWLRRPNWHADKLMTAEDTVLFIKQGHFPTRSF</sequence>
<proteinExistence type="predicted"/>
<evidence type="ECO:0000313" key="3">
    <source>
        <dbReference type="Proteomes" id="UP000006755"/>
    </source>
</evidence>
<feature type="domain" description="ChrR-like cupin" evidence="1">
    <location>
        <begin position="141"/>
        <end position="216"/>
    </location>
</feature>
<reference evidence="2 3" key="1">
    <citation type="journal article" date="2012" name="J. Bacteriol.">
        <title>Genome Sequence of Gallaecimonas xiamenensis Type Strain 3-C-1.</title>
        <authorList>
            <person name="Lai Q."/>
            <person name="Wang L."/>
            <person name="Wang W."/>
            <person name="Shao Z."/>
        </authorList>
    </citation>
    <scope>NUCLEOTIDE SEQUENCE [LARGE SCALE GENOMIC DNA]</scope>
    <source>
        <strain evidence="2 3">3-C-1</strain>
    </source>
</reference>
<dbReference type="eggNOG" id="COG3806">
    <property type="taxonomic scope" value="Bacteria"/>
</dbReference>
<dbReference type="SUPFAM" id="SSF51182">
    <property type="entry name" value="RmlC-like cupins"/>
    <property type="match status" value="2"/>
</dbReference>
<dbReference type="STRING" id="745411.B3C1_10602"/>
<dbReference type="CDD" id="cd20303">
    <property type="entry name" value="cupin_ChrR_1"/>
    <property type="match status" value="1"/>
</dbReference>
<dbReference type="InterPro" id="IPR025979">
    <property type="entry name" value="ChrR-like_cupin_dom"/>
</dbReference>
<evidence type="ECO:0000313" key="2">
    <source>
        <dbReference type="EMBL" id="EKE73060.1"/>
    </source>
</evidence>
<organism evidence="2 3">
    <name type="scientific">Gallaecimonas xiamenensis 3-C-1</name>
    <dbReference type="NCBI Taxonomy" id="745411"/>
    <lineage>
        <taxon>Bacteria</taxon>
        <taxon>Pseudomonadati</taxon>
        <taxon>Pseudomonadota</taxon>
        <taxon>Gammaproteobacteria</taxon>
        <taxon>Enterobacterales</taxon>
        <taxon>Gallaecimonadaceae</taxon>
        <taxon>Gallaecimonas</taxon>
    </lineage>
</organism>
<protein>
    <submittedName>
        <fullName evidence="2">Anti-ECFsigma factor ChrR</fullName>
    </submittedName>
</protein>
<comment type="caution">
    <text evidence="2">The sequence shown here is derived from an EMBL/GenBank/DDBJ whole genome shotgun (WGS) entry which is preliminary data.</text>
</comment>
<name>K2K6L8_9GAMM</name>
<dbReference type="AlphaFoldDB" id="K2K6L8"/>
<gene>
    <name evidence="2" type="ORF">B3C1_10602</name>
</gene>
<dbReference type="Gene3D" id="2.60.120.10">
    <property type="entry name" value="Jelly Rolls"/>
    <property type="match status" value="1"/>
</dbReference>
<dbReference type="InterPro" id="IPR014710">
    <property type="entry name" value="RmlC-like_jellyroll"/>
</dbReference>